<sequence length="381" mass="43195">MADSRPDIPQPMRRQVFVEAGHRCSIPTCRAHPLEIAHIVPWAKVKKHEPQNLIALCPTCHTRYDRGEIDRQSMLIYKRQNQLLVQNQAELNLARSSSNEQLATPLPEPDPNSIGMPAALLESALSKRTVELGDYELVWPPHLFVEEVVRIIGGSQRVRSGDEALVLLLREAFRDDNVAEDFSGLGASRVLGDDKSWSITANAFIREIVMRVQEIPMQSSPRPYWGQSRGGVQSSGEPDMAKARNRFAALVSDLSQRGYLSQAFPEPCVDDHGEDFNADPNSEIERRIGMRNAWPLDPNSWNEDTFFAIMEVFHDLVSRPRKAFYHSYNSCGMHYSSFATEIGRKLYRWRLNRILEEARIPYRLGDSGEAKGRLVSARVAQ</sequence>
<evidence type="ECO:0000259" key="1">
    <source>
        <dbReference type="SMART" id="SM00507"/>
    </source>
</evidence>
<evidence type="ECO:0000313" key="2">
    <source>
        <dbReference type="EMBL" id="KAB2351059.1"/>
    </source>
</evidence>
<dbReference type="GO" id="GO:0004519">
    <property type="term" value="F:endonuclease activity"/>
    <property type="evidence" value="ECO:0007669"/>
    <property type="project" value="UniProtKB-KW"/>
</dbReference>
<dbReference type="Pfam" id="PF01844">
    <property type="entry name" value="HNH"/>
    <property type="match status" value="1"/>
</dbReference>
<gene>
    <name evidence="2" type="ORF">F8566_08995</name>
</gene>
<keyword evidence="2" id="KW-0255">Endonuclease</keyword>
<keyword evidence="2" id="KW-0540">Nuclease</keyword>
<keyword evidence="2" id="KW-0378">Hydrolase</keyword>
<keyword evidence="3" id="KW-1185">Reference proteome</keyword>
<dbReference type="InterPro" id="IPR003615">
    <property type="entry name" value="HNH_nuc"/>
</dbReference>
<dbReference type="RefSeq" id="WP_151559457.1">
    <property type="nucleotide sequence ID" value="NZ_WBMT01000003.1"/>
</dbReference>
<evidence type="ECO:0000313" key="3">
    <source>
        <dbReference type="Proteomes" id="UP000468735"/>
    </source>
</evidence>
<dbReference type="OrthoDB" id="9802640at2"/>
<dbReference type="InterPro" id="IPR002711">
    <property type="entry name" value="HNH"/>
</dbReference>
<protein>
    <submittedName>
        <fullName evidence="2">HNH endonuclease</fullName>
    </submittedName>
</protein>
<dbReference type="SMART" id="SM00507">
    <property type="entry name" value="HNHc"/>
    <property type="match status" value="1"/>
</dbReference>
<feature type="domain" description="HNH nuclease" evidence="1">
    <location>
        <begin position="12"/>
        <end position="62"/>
    </location>
</feature>
<proteinExistence type="predicted"/>
<dbReference type="Gene3D" id="1.10.30.50">
    <property type="match status" value="1"/>
</dbReference>
<dbReference type="GO" id="GO:0003676">
    <property type="term" value="F:nucleic acid binding"/>
    <property type="evidence" value="ECO:0007669"/>
    <property type="project" value="InterPro"/>
</dbReference>
<dbReference type="AlphaFoldDB" id="A0A6H9YVF8"/>
<accession>A0A6H9YVF8</accession>
<dbReference type="Proteomes" id="UP000468735">
    <property type="component" value="Unassembled WGS sequence"/>
</dbReference>
<comment type="caution">
    <text evidence="2">The sequence shown here is derived from an EMBL/GenBank/DDBJ whole genome shotgun (WGS) entry which is preliminary data.</text>
</comment>
<name>A0A6H9YVF8_9ACTN</name>
<reference evidence="2 3" key="1">
    <citation type="submission" date="2019-09" db="EMBL/GenBank/DDBJ databases">
        <title>Actinomadura physcomitrii sp. nov., a novel actinomycete isolated from moss [Physcomitrium sphaericum (Ludw) Fuernr].</title>
        <authorList>
            <person name="Zhuang X."/>
            <person name="Liu C."/>
        </authorList>
    </citation>
    <scope>NUCLEOTIDE SEQUENCE [LARGE SCALE GENOMIC DNA]</scope>
    <source>
        <strain evidence="2 3">HMC1</strain>
    </source>
</reference>
<dbReference type="GO" id="GO:0008270">
    <property type="term" value="F:zinc ion binding"/>
    <property type="evidence" value="ECO:0007669"/>
    <property type="project" value="InterPro"/>
</dbReference>
<dbReference type="CDD" id="cd00085">
    <property type="entry name" value="HNHc"/>
    <property type="match status" value="1"/>
</dbReference>
<organism evidence="2 3">
    <name type="scientific">Actinomadura rudentiformis</name>
    <dbReference type="NCBI Taxonomy" id="359158"/>
    <lineage>
        <taxon>Bacteria</taxon>
        <taxon>Bacillati</taxon>
        <taxon>Actinomycetota</taxon>
        <taxon>Actinomycetes</taxon>
        <taxon>Streptosporangiales</taxon>
        <taxon>Thermomonosporaceae</taxon>
        <taxon>Actinomadura</taxon>
    </lineage>
</organism>
<dbReference type="EMBL" id="WBMT01000003">
    <property type="protein sequence ID" value="KAB2351059.1"/>
    <property type="molecule type" value="Genomic_DNA"/>
</dbReference>